<dbReference type="AlphaFoldDB" id="A1ANX0"/>
<name>A1ANX0_PELPD</name>
<dbReference type="RefSeq" id="WP_011735333.1">
    <property type="nucleotide sequence ID" value="NC_008609.1"/>
</dbReference>
<reference evidence="6 7" key="1">
    <citation type="submission" date="2006-10" db="EMBL/GenBank/DDBJ databases">
        <title>Complete sequence of chromosome of Pelobacter propionicus DSM 2379.</title>
        <authorList>
            <consortium name="US DOE Joint Genome Institute"/>
            <person name="Copeland A."/>
            <person name="Lucas S."/>
            <person name="Lapidus A."/>
            <person name="Barry K."/>
            <person name="Detter J.C."/>
            <person name="Glavina del Rio T."/>
            <person name="Hammon N."/>
            <person name="Israni S."/>
            <person name="Dalin E."/>
            <person name="Tice H."/>
            <person name="Pitluck S."/>
            <person name="Saunders E."/>
            <person name="Brettin T."/>
            <person name="Bruce D."/>
            <person name="Han C."/>
            <person name="Tapia R."/>
            <person name="Schmutz J."/>
            <person name="Larimer F."/>
            <person name="Land M."/>
            <person name="Hauser L."/>
            <person name="Kyrpides N."/>
            <person name="Kim E."/>
            <person name="Lovley D."/>
            <person name="Richardson P."/>
        </authorList>
    </citation>
    <scope>NUCLEOTIDE SEQUENCE [LARGE SCALE GENOMIC DNA]</scope>
    <source>
        <strain evidence="7">DSM 2379 / NBRC 103807 / OttBd1</strain>
    </source>
</reference>
<feature type="transmembrane region" description="Helical" evidence="5">
    <location>
        <begin position="403"/>
        <end position="423"/>
    </location>
</feature>
<dbReference type="Proteomes" id="UP000006732">
    <property type="component" value="Chromosome"/>
</dbReference>
<dbReference type="KEGG" id="ppd:Ppro_1424"/>
<evidence type="ECO:0000256" key="2">
    <source>
        <dbReference type="ARBA" id="ARBA00022692"/>
    </source>
</evidence>
<accession>A1ANX0</accession>
<gene>
    <name evidence="6" type="ordered locus">Ppro_1424</name>
</gene>
<feature type="transmembrane region" description="Helical" evidence="5">
    <location>
        <begin position="104"/>
        <end position="125"/>
    </location>
</feature>
<evidence type="ECO:0000256" key="3">
    <source>
        <dbReference type="ARBA" id="ARBA00022989"/>
    </source>
</evidence>
<sequence length="444" mass="49260">MHKTWMRFLPSFISRRLENRHELQRAIDNTGWLFADKLLRMGAGLLVGVWLARYLGPVQFGLLSFAGSFATLFSAPALLGLEAIIVRELVRTPTGREDLLGTTFFLRLLSGGISFALAMLTIVIIRPGEPLTRLLVALACSMLIFQAFDVIDLWFQSEVKSRYVVIAKNGAFLCSTAVKVALILGRAPLFAFALANALEIVLGALGLMVVYRHDGQFMSRWRVRTTRIKQLLSESLPLVLSGIVFMVYLRVDQVLLGQMAGDGEVGIYAAAVRVAEIWYFIPTAVVSSVFPTIIKARESDEDEFYRRLQRLYNLMAFMGYMVAIPLTFCGGFIINLLFGPKYAAAGPMLTLLVWAGLFANLTVARNAFLFAMNWSRVLLVAVTLGAITNVLLNVLLIPRYGGMGAVVASLVSYWAAAHGISFLHPSLFRTGRMLTRALLMPKFW</sequence>
<protein>
    <submittedName>
        <fullName evidence="6">Polysaccharide biosynthesis protein</fullName>
    </submittedName>
</protein>
<dbReference type="GO" id="GO:0016020">
    <property type="term" value="C:membrane"/>
    <property type="evidence" value="ECO:0007669"/>
    <property type="project" value="UniProtKB-SubCell"/>
</dbReference>
<feature type="transmembrane region" description="Helical" evidence="5">
    <location>
        <begin position="344"/>
        <end position="364"/>
    </location>
</feature>
<dbReference type="OrthoDB" id="5240734at2"/>
<evidence type="ECO:0000256" key="5">
    <source>
        <dbReference type="SAM" id="Phobius"/>
    </source>
</evidence>
<dbReference type="InterPro" id="IPR002797">
    <property type="entry name" value="Polysacc_synth"/>
</dbReference>
<feature type="transmembrane region" description="Helical" evidence="5">
    <location>
        <begin position="376"/>
        <end position="397"/>
    </location>
</feature>
<dbReference type="eggNOG" id="COG2244">
    <property type="taxonomic scope" value="Bacteria"/>
</dbReference>
<dbReference type="STRING" id="338966.Ppro_1424"/>
<feature type="transmembrane region" description="Helical" evidence="5">
    <location>
        <begin position="62"/>
        <end position="84"/>
    </location>
</feature>
<keyword evidence="3 5" id="KW-1133">Transmembrane helix</keyword>
<evidence type="ECO:0000313" key="6">
    <source>
        <dbReference type="EMBL" id="ABK99040.1"/>
    </source>
</evidence>
<dbReference type="InterPro" id="IPR052556">
    <property type="entry name" value="PolySynth_Transporter"/>
</dbReference>
<feature type="transmembrane region" description="Helical" evidence="5">
    <location>
        <begin position="131"/>
        <end position="151"/>
    </location>
</feature>
<organism evidence="6 7">
    <name type="scientific">Pelobacter propionicus (strain DSM 2379 / NBRC 103807 / OttBd1)</name>
    <dbReference type="NCBI Taxonomy" id="338966"/>
    <lineage>
        <taxon>Bacteria</taxon>
        <taxon>Pseudomonadati</taxon>
        <taxon>Thermodesulfobacteriota</taxon>
        <taxon>Desulfuromonadia</taxon>
        <taxon>Desulfuromonadales</taxon>
        <taxon>Desulfuromonadaceae</taxon>
        <taxon>Pelobacter</taxon>
    </lineage>
</organism>
<dbReference type="EMBL" id="CP000482">
    <property type="protein sequence ID" value="ABK99040.1"/>
    <property type="molecule type" value="Genomic_DNA"/>
</dbReference>
<proteinExistence type="predicted"/>
<evidence type="ECO:0000313" key="7">
    <source>
        <dbReference type="Proteomes" id="UP000006732"/>
    </source>
</evidence>
<dbReference type="HOGENOM" id="CLU_022017_6_3_7"/>
<feature type="transmembrane region" description="Helical" evidence="5">
    <location>
        <begin position="163"/>
        <end position="184"/>
    </location>
</feature>
<feature type="transmembrane region" description="Helical" evidence="5">
    <location>
        <begin position="314"/>
        <end position="338"/>
    </location>
</feature>
<dbReference type="CDD" id="cd13128">
    <property type="entry name" value="MATE_Wzx_like"/>
    <property type="match status" value="1"/>
</dbReference>
<feature type="transmembrane region" description="Helical" evidence="5">
    <location>
        <begin position="231"/>
        <end position="249"/>
    </location>
</feature>
<keyword evidence="7" id="KW-1185">Reference proteome</keyword>
<evidence type="ECO:0000256" key="4">
    <source>
        <dbReference type="ARBA" id="ARBA00023136"/>
    </source>
</evidence>
<keyword evidence="2 5" id="KW-0812">Transmembrane</keyword>
<feature type="transmembrane region" description="Helical" evidence="5">
    <location>
        <begin position="190"/>
        <end position="211"/>
    </location>
</feature>
<dbReference type="PANTHER" id="PTHR43424">
    <property type="entry name" value="LOCUS PUTATIVE PROTEIN 1-RELATED"/>
    <property type="match status" value="1"/>
</dbReference>
<comment type="subcellular location">
    <subcellularLocation>
        <location evidence="1">Membrane</location>
        <topology evidence="1">Multi-pass membrane protein</topology>
    </subcellularLocation>
</comment>
<dbReference type="PANTHER" id="PTHR43424:SF1">
    <property type="entry name" value="LOCUS PUTATIVE PROTEIN 1-RELATED"/>
    <property type="match status" value="1"/>
</dbReference>
<dbReference type="Pfam" id="PF01943">
    <property type="entry name" value="Polysacc_synt"/>
    <property type="match status" value="1"/>
</dbReference>
<evidence type="ECO:0000256" key="1">
    <source>
        <dbReference type="ARBA" id="ARBA00004141"/>
    </source>
</evidence>
<feature type="transmembrane region" description="Helical" evidence="5">
    <location>
        <begin position="38"/>
        <end position="56"/>
    </location>
</feature>
<keyword evidence="4 5" id="KW-0472">Membrane</keyword>